<evidence type="ECO:0000313" key="1">
    <source>
        <dbReference type="EMBL" id="CAH6721864.1"/>
    </source>
</evidence>
<protein>
    <submittedName>
        <fullName evidence="1">rRNA methyltransferase 2, mitochondrial</fullName>
    </submittedName>
</protein>
<name>A0ACA9YB61_9ASCO</name>
<accession>A0ACA9YB61</accession>
<evidence type="ECO:0000313" key="2">
    <source>
        <dbReference type="Proteomes" id="UP001152531"/>
    </source>
</evidence>
<keyword evidence="2" id="KW-1185">Reference proteome</keyword>
<dbReference type="Proteomes" id="UP001152531">
    <property type="component" value="Unassembled WGS sequence"/>
</dbReference>
<proteinExistence type="predicted"/>
<reference evidence="1" key="1">
    <citation type="submission" date="2022-06" db="EMBL/GenBank/DDBJ databases">
        <authorList>
            <person name="Legras J.-L."/>
            <person name="Devillers H."/>
            <person name="Grondin C."/>
        </authorList>
    </citation>
    <scope>NUCLEOTIDE SEQUENCE</scope>
    <source>
        <strain evidence="1">CLIB 1444</strain>
    </source>
</reference>
<keyword evidence="1" id="KW-0489">Methyltransferase</keyword>
<dbReference type="EMBL" id="CALSDN010000007">
    <property type="protein sequence ID" value="CAH6721864.1"/>
    <property type="molecule type" value="Genomic_DNA"/>
</dbReference>
<organism evidence="1 2">
    <name type="scientific">[Candida] jaroonii</name>
    <dbReference type="NCBI Taxonomy" id="467808"/>
    <lineage>
        <taxon>Eukaryota</taxon>
        <taxon>Fungi</taxon>
        <taxon>Dikarya</taxon>
        <taxon>Ascomycota</taxon>
        <taxon>Saccharomycotina</taxon>
        <taxon>Pichiomycetes</taxon>
        <taxon>Debaryomycetaceae</taxon>
        <taxon>Yamadazyma</taxon>
    </lineage>
</organism>
<keyword evidence="1" id="KW-0808">Transferase</keyword>
<comment type="caution">
    <text evidence="1">The sequence shown here is derived from an EMBL/GenBank/DDBJ whole genome shotgun (WGS) entry which is preliminary data.</text>
</comment>
<gene>
    <name evidence="1" type="ORF">CLIB1444_07S04170</name>
</gene>
<sequence length="340" mass="39571">MYRLNVIGIRWKKSIDSLRIWRRSAWSGGNTEKVSSRQQKIHDINMTSQSELYHIDNKFNIFNDRVTRVLDLGYVPGNWLEFAKFRLCSVYGLEEIDINDKCDLLGFDLLFGTPPLGTSSIQGNIYSKTSHESMAQFFKDAALRRKDEDMKNLSKVDESNKSYFVKEQTEIEMIESHMTELKLEPELDYKPQLILSDLAMPFNQEKGYFNNTNTRPYLRFGSNEVLNRPMTEKVKSAIDLADATLVLTSDLLNNGGNLVLRLPAVDKDDEEFQIVLQRCRKLFKRVSSWPQPLEIFLKESHIIPQKDPTAYRARSVAKYRELFLICQDKRDIDKLSIFMN</sequence>